<feature type="compositionally biased region" description="Low complexity" evidence="17">
    <location>
        <begin position="701"/>
        <end position="710"/>
    </location>
</feature>
<evidence type="ECO:0000256" key="15">
    <source>
        <dbReference type="ARBA" id="ARBA00050664"/>
    </source>
</evidence>
<feature type="compositionally biased region" description="Low complexity" evidence="17">
    <location>
        <begin position="121"/>
        <end position="139"/>
    </location>
</feature>
<comment type="catalytic activity">
    <reaction evidence="13">
        <text>a beta-D-galactosyl-(1-&gt;3)-N-acetyl-alpha-D-galactosaminyl derivative + CMP-N-acetyl-beta-neuraminate = a beta-D-galactosyl-(1-&gt;3)-[N-acetyl-alpha-neuraminyl-(2-&gt;6)]-N-acetyl-alpha-D-galactosaminyl derivative + CMP + H(+)</text>
        <dbReference type="Rhea" id="RHEA:11136"/>
        <dbReference type="ChEBI" id="CHEBI:15378"/>
        <dbReference type="ChEBI" id="CHEBI:57812"/>
        <dbReference type="ChEBI" id="CHEBI:60377"/>
        <dbReference type="ChEBI" id="CHEBI:133470"/>
        <dbReference type="ChEBI" id="CHEBI:140764"/>
        <dbReference type="EC" id="2.4.3.3"/>
    </reaction>
    <physiologicalReaction direction="left-to-right" evidence="13">
        <dbReference type="Rhea" id="RHEA:11137"/>
    </physiologicalReaction>
</comment>
<evidence type="ECO:0000256" key="9">
    <source>
        <dbReference type="ARBA" id="ARBA00023034"/>
    </source>
</evidence>
<feature type="compositionally biased region" description="Low complexity" evidence="17">
    <location>
        <begin position="613"/>
        <end position="645"/>
    </location>
</feature>
<evidence type="ECO:0000313" key="20">
    <source>
        <dbReference type="Proteomes" id="UP001460270"/>
    </source>
</evidence>
<dbReference type="Proteomes" id="UP001460270">
    <property type="component" value="Unassembled WGS sequence"/>
</dbReference>
<comment type="catalytic activity">
    <reaction evidence="15">
        <text>a 3-O-[N-acetyl-alpha-neuraminyl-(2-&gt;3)-beta-D-galactosyl-(1-&gt;3)-N-acetyl-alpha-D-galactosaminyl]-L-threonyl-[protein] + CMP-N-acetyl-beta-neuraminate = a 3-O-{alpha-Neu5Ac-(2-&gt;3)-beta-D-Gal-(1-&gt;3)-[alpha-Neu5Ac-(2-&gt;6)]-alpha-D-GalNAc}-L-threonyl-[protein] + CMP + H(+)</text>
        <dbReference type="Rhea" id="RHEA:81659"/>
        <dbReference type="Rhea" id="RHEA-COMP:14417"/>
        <dbReference type="Rhea" id="RHEA-COMP:16763"/>
        <dbReference type="ChEBI" id="CHEBI:15378"/>
        <dbReference type="ChEBI" id="CHEBI:57812"/>
        <dbReference type="ChEBI" id="CHEBI:60377"/>
        <dbReference type="ChEBI" id="CHEBI:139598"/>
        <dbReference type="ChEBI" id="CHEBI:156398"/>
    </reaction>
    <physiologicalReaction direction="left-to-right" evidence="15">
        <dbReference type="Rhea" id="RHEA:81660"/>
    </physiologicalReaction>
</comment>
<evidence type="ECO:0000256" key="8">
    <source>
        <dbReference type="ARBA" id="ARBA00022989"/>
    </source>
</evidence>
<dbReference type="GO" id="GO:0001665">
    <property type="term" value="F:alpha-N-acetylgalactosaminide alpha-2,6-sialyltransferase activity"/>
    <property type="evidence" value="ECO:0007669"/>
    <property type="project" value="UniProtKB-EC"/>
</dbReference>
<organism evidence="19 20">
    <name type="scientific">Mugilogobius chulae</name>
    <name type="common">yellowstripe goby</name>
    <dbReference type="NCBI Taxonomy" id="88201"/>
    <lineage>
        <taxon>Eukaryota</taxon>
        <taxon>Metazoa</taxon>
        <taxon>Chordata</taxon>
        <taxon>Craniata</taxon>
        <taxon>Vertebrata</taxon>
        <taxon>Euteleostomi</taxon>
        <taxon>Actinopterygii</taxon>
        <taxon>Neopterygii</taxon>
        <taxon>Teleostei</taxon>
        <taxon>Neoteleostei</taxon>
        <taxon>Acanthomorphata</taxon>
        <taxon>Gobiaria</taxon>
        <taxon>Gobiiformes</taxon>
        <taxon>Gobioidei</taxon>
        <taxon>Gobiidae</taxon>
        <taxon>Gobionellinae</taxon>
        <taxon>Mugilogobius</taxon>
    </lineage>
</organism>
<keyword evidence="9" id="KW-0333">Golgi apparatus</keyword>
<dbReference type="AlphaFoldDB" id="A0AAW0P679"/>
<keyword evidence="20" id="KW-1185">Reference proteome</keyword>
<evidence type="ECO:0000256" key="3">
    <source>
        <dbReference type="ARBA" id="ARBA00006003"/>
    </source>
</evidence>
<gene>
    <name evidence="19" type="ORF">WMY93_010131</name>
</gene>
<feature type="compositionally biased region" description="Basic and acidic residues" evidence="17">
    <location>
        <begin position="646"/>
        <end position="679"/>
    </location>
</feature>
<feature type="compositionally biased region" description="Basic and acidic residues" evidence="17">
    <location>
        <begin position="571"/>
        <end position="612"/>
    </location>
</feature>
<feature type="compositionally biased region" description="Basic residues" evidence="17">
    <location>
        <begin position="713"/>
        <end position="731"/>
    </location>
</feature>
<dbReference type="InterPro" id="IPR038578">
    <property type="entry name" value="GT29-like_sf"/>
</dbReference>
<evidence type="ECO:0000313" key="19">
    <source>
        <dbReference type="EMBL" id="KAK7918847.1"/>
    </source>
</evidence>
<sequence length="731" mass="84034">MERKKEKGKGEKEQEREREEGKGEGEKEKKERGIQTEKRRGGEEPDLGKLWPGGQMRPRLVLIRPQAFFDRQDIYTDMAYSHILLLLCALAVVTVLYICWIDVPETKLLPEQEVVSELWGSSSTTSPTTMNPPRTRNTTDLTANLSRTTANSSRTTTEPSTTVTGLNTTTDPPNLTAIPVLYRSNFSKLPQWDFDDKYKTDRQRHKTTQKCDCSLWRKIYSDPELKDKFIPNIRMYVHNGSISMSEWNRLSHFNNPFGFMDYRHQDVMAALNLVQKPTEPLLLPKPGRDCISCAVVGTGGVLWRSKKGKEIDSHDYVFRVNGAVIKGFEADVGNRTDVYVHTAHSITQAEVRFKRYNYNQSPGIKYVLIPEGMRDFQWLYGLYKHEPVISGSFKNRRVVIVTSFICPAALQALDSVLGPVQPDSFYVLHMDFLRYVRNRFLKSPTLANKRWAIVRPTNGAFMMFLALHLCDKVDAYGFITENHKQYSNYYYESGAKTHVVFYINHNYNMERDLWKKLHDRGIINLYLGEPRVDRPTERPQNPLKPSKDDTEPSKDQKRNTEPSEDQSEPFKNQKDLSESFKDHSESFKDHSESFKDHSESFKDHSEPSKDQKTTQSPPKTTRSSSKTTLSPSKTTLSPSKTTLSPSKDHSEPSKDQKDHTEPPKTLEPQRPKDHTEPSKDTGLQRPLRVLKDTRASKTKKTTQSPPKTTSLQRPHKDHQSLQRHKQATRAP</sequence>
<evidence type="ECO:0000256" key="2">
    <source>
        <dbReference type="ARBA" id="ARBA00004922"/>
    </source>
</evidence>
<evidence type="ECO:0000256" key="11">
    <source>
        <dbReference type="ARBA" id="ARBA00023157"/>
    </source>
</evidence>
<evidence type="ECO:0000256" key="5">
    <source>
        <dbReference type="ARBA" id="ARBA00022679"/>
    </source>
</evidence>
<dbReference type="Gene3D" id="3.90.1480.20">
    <property type="entry name" value="Glycosyl transferase family 29"/>
    <property type="match status" value="1"/>
</dbReference>
<evidence type="ECO:0000256" key="14">
    <source>
        <dbReference type="ARBA" id="ARBA00039109"/>
    </source>
</evidence>
<keyword evidence="4" id="KW-0328">Glycosyltransferase</keyword>
<evidence type="ECO:0000256" key="7">
    <source>
        <dbReference type="ARBA" id="ARBA00022968"/>
    </source>
</evidence>
<keyword evidence="7" id="KW-0735">Signal-anchor</keyword>
<evidence type="ECO:0000256" key="10">
    <source>
        <dbReference type="ARBA" id="ARBA00023136"/>
    </source>
</evidence>
<keyword evidence="10 18" id="KW-0472">Membrane</keyword>
<comment type="catalytic activity">
    <reaction evidence="16">
        <text>a 3-O-[N-acetyl-alpha-D-galactosaminyl]-L-threonyl-[protein] + CMP-N-acetyl-beta-neuraminate = a 3-O-[N-acetyl-alpha-neuraminosyl-(2-&gt;6)-N-acetyl-alpha-D-galactosaminyl]-L-threonyl-[protein] + CMP + H(+)</text>
        <dbReference type="Rhea" id="RHEA:81643"/>
        <dbReference type="Rhea" id="RHEA-COMP:11689"/>
        <dbReference type="Rhea" id="RHEA-COMP:19720"/>
        <dbReference type="ChEBI" id="CHEBI:15378"/>
        <dbReference type="ChEBI" id="CHEBI:57812"/>
        <dbReference type="ChEBI" id="CHEBI:60377"/>
        <dbReference type="ChEBI" id="CHEBI:87075"/>
        <dbReference type="ChEBI" id="CHEBI:231970"/>
    </reaction>
    <physiologicalReaction direction="left-to-right" evidence="16">
        <dbReference type="Rhea" id="RHEA:81644"/>
    </physiologicalReaction>
</comment>
<keyword evidence="8 18" id="KW-1133">Transmembrane helix</keyword>
<feature type="region of interest" description="Disordered" evidence="17">
    <location>
        <begin position="118"/>
        <end position="169"/>
    </location>
</feature>
<evidence type="ECO:0000256" key="6">
    <source>
        <dbReference type="ARBA" id="ARBA00022692"/>
    </source>
</evidence>
<feature type="region of interest" description="Disordered" evidence="17">
    <location>
        <begin position="532"/>
        <end position="731"/>
    </location>
</feature>
<evidence type="ECO:0000256" key="1">
    <source>
        <dbReference type="ARBA" id="ARBA00004323"/>
    </source>
</evidence>
<proteinExistence type="inferred from homology"/>
<dbReference type="EMBL" id="JBBPFD010000007">
    <property type="protein sequence ID" value="KAK7918847.1"/>
    <property type="molecule type" value="Genomic_DNA"/>
</dbReference>
<feature type="compositionally biased region" description="Basic and acidic residues" evidence="17">
    <location>
        <begin position="1"/>
        <end position="47"/>
    </location>
</feature>
<dbReference type="GO" id="GO:0009312">
    <property type="term" value="P:oligosaccharide biosynthetic process"/>
    <property type="evidence" value="ECO:0007669"/>
    <property type="project" value="TreeGrafter"/>
</dbReference>
<keyword evidence="5" id="KW-0808">Transferase</keyword>
<protein>
    <recommendedName>
        <fullName evidence="14">alpha-N-acetylgalactosaminide alpha-2,6-sialyltransferase</fullName>
        <ecNumber evidence="14">2.4.3.3</ecNumber>
    </recommendedName>
</protein>
<evidence type="ECO:0000256" key="13">
    <source>
        <dbReference type="ARBA" id="ARBA00036348"/>
    </source>
</evidence>
<evidence type="ECO:0000256" key="17">
    <source>
        <dbReference type="SAM" id="MobiDB-lite"/>
    </source>
</evidence>
<evidence type="ECO:0000256" key="18">
    <source>
        <dbReference type="SAM" id="Phobius"/>
    </source>
</evidence>
<keyword evidence="6 18" id="KW-0812">Transmembrane</keyword>
<dbReference type="EC" id="2.4.3.3" evidence="14"/>
<feature type="region of interest" description="Disordered" evidence="17">
    <location>
        <begin position="1"/>
        <end position="51"/>
    </location>
</feature>
<dbReference type="PANTHER" id="PTHR45941:SF1">
    <property type="entry name" value="ALPHA-N-ACETYLGALACTOSAMINIDE ALPHA-2,6-SIALYLTRANSFERASE 1"/>
    <property type="match status" value="1"/>
</dbReference>
<dbReference type="GO" id="GO:0000139">
    <property type="term" value="C:Golgi membrane"/>
    <property type="evidence" value="ECO:0007669"/>
    <property type="project" value="UniProtKB-SubCell"/>
</dbReference>
<reference evidence="20" key="1">
    <citation type="submission" date="2024-04" db="EMBL/GenBank/DDBJ databases">
        <title>Salinicola lusitanus LLJ914,a marine bacterium isolated from the Okinawa Trough.</title>
        <authorList>
            <person name="Li J."/>
        </authorList>
    </citation>
    <scope>NUCLEOTIDE SEQUENCE [LARGE SCALE GENOMIC DNA]</scope>
</reference>
<feature type="compositionally biased region" description="Basic and acidic residues" evidence="17">
    <location>
        <begin position="545"/>
        <end position="561"/>
    </location>
</feature>
<comment type="subcellular location">
    <subcellularLocation>
        <location evidence="1">Golgi apparatus membrane</location>
        <topology evidence="1">Single-pass type II membrane protein</topology>
    </subcellularLocation>
</comment>
<keyword evidence="12" id="KW-0325">Glycoprotein</keyword>
<name>A0AAW0P679_9GOBI</name>
<accession>A0AAW0P679</accession>
<comment type="similarity">
    <text evidence="3">Belongs to the glycosyltransferase 29 family.</text>
</comment>
<evidence type="ECO:0000256" key="4">
    <source>
        <dbReference type="ARBA" id="ARBA00022676"/>
    </source>
</evidence>
<comment type="caution">
    <text evidence="19">The sequence shown here is derived from an EMBL/GenBank/DDBJ whole genome shotgun (WGS) entry which is preliminary data.</text>
</comment>
<dbReference type="Pfam" id="PF00777">
    <property type="entry name" value="Glyco_transf_29"/>
    <property type="match status" value="1"/>
</dbReference>
<feature type="transmembrane region" description="Helical" evidence="18">
    <location>
        <begin position="79"/>
        <end position="98"/>
    </location>
</feature>
<evidence type="ECO:0000256" key="16">
    <source>
        <dbReference type="ARBA" id="ARBA00052285"/>
    </source>
</evidence>
<evidence type="ECO:0000256" key="12">
    <source>
        <dbReference type="ARBA" id="ARBA00023180"/>
    </source>
</evidence>
<dbReference type="InterPro" id="IPR001675">
    <property type="entry name" value="Glyco_trans_29"/>
</dbReference>
<dbReference type="PANTHER" id="PTHR45941">
    <property type="entry name" value="ALPHA-N-ACETYLGALACTOSAMINIDE ALPHA-2,6-SIALYLTRANSFERASE 2-LIKE-RELATED"/>
    <property type="match status" value="1"/>
</dbReference>
<comment type="pathway">
    <text evidence="2">Protein modification; protein glycosylation.</text>
</comment>
<keyword evidence="11" id="KW-1015">Disulfide bond</keyword>
<feature type="compositionally biased region" description="Low complexity" evidence="17">
    <location>
        <begin position="146"/>
        <end position="164"/>
    </location>
</feature>